<comment type="function">
    <text evidence="1">Adenosylhomocysteine is a competitive inhibitor of S-adenosyl-L-methionine-dependent methyl transferase reactions; therefore adenosylhomocysteinase may play a key role in the control of methylations via regulation of the intracellular concentration of adenosylhomocysteine.</text>
</comment>
<accession>A0A2U1NJH8</accession>
<dbReference type="Gene3D" id="3.40.50.720">
    <property type="entry name" value="NAD(P)-binding Rossmann-like Domain"/>
    <property type="match status" value="1"/>
</dbReference>
<dbReference type="GO" id="GO:0033353">
    <property type="term" value="P:S-adenosylmethionine cycle"/>
    <property type="evidence" value="ECO:0007669"/>
    <property type="project" value="TreeGrafter"/>
</dbReference>
<dbReference type="InterPro" id="IPR000043">
    <property type="entry name" value="Adenosylhomocysteinase-like"/>
</dbReference>
<dbReference type="InterPro" id="IPR020082">
    <property type="entry name" value="S-Ado-L-homoCys_hydrolase_CS"/>
</dbReference>
<evidence type="ECO:0000313" key="10">
    <source>
        <dbReference type="Proteomes" id="UP000245207"/>
    </source>
</evidence>
<dbReference type="SUPFAM" id="SSF51735">
    <property type="entry name" value="NAD(P)-binding Rossmann-fold domains"/>
    <property type="match status" value="1"/>
</dbReference>
<dbReference type="Proteomes" id="UP000245207">
    <property type="component" value="Unassembled WGS sequence"/>
</dbReference>
<dbReference type="Pfam" id="PF00670">
    <property type="entry name" value="AdoHcyase_NAD"/>
    <property type="match status" value="1"/>
</dbReference>
<proteinExistence type="inferred from homology"/>
<evidence type="ECO:0000256" key="7">
    <source>
        <dbReference type="ARBA" id="ARBA00048858"/>
    </source>
</evidence>
<feature type="domain" description="S-adenosyl-L-homocysteine hydrolase NAD binding" evidence="8">
    <location>
        <begin position="130"/>
        <end position="292"/>
    </location>
</feature>
<evidence type="ECO:0000256" key="6">
    <source>
        <dbReference type="ARBA" id="ARBA00034527"/>
    </source>
</evidence>
<dbReference type="STRING" id="35608.A0A2U1NJH8"/>
<dbReference type="InterPro" id="IPR036291">
    <property type="entry name" value="NAD(P)-bd_dom_sf"/>
</dbReference>
<dbReference type="SUPFAM" id="SSF52283">
    <property type="entry name" value="Formate/glycerate dehydrogenase catalytic domain-like"/>
    <property type="match status" value="1"/>
</dbReference>
<dbReference type="PANTHER" id="PTHR23420">
    <property type="entry name" value="ADENOSYLHOMOCYSTEINASE"/>
    <property type="match status" value="1"/>
</dbReference>
<dbReference type="AlphaFoldDB" id="A0A2U1NJH8"/>
<reference evidence="9 10" key="1">
    <citation type="journal article" date="2018" name="Mol. Plant">
        <title>The genome of Artemisia annua provides insight into the evolution of Asteraceae family and artemisinin biosynthesis.</title>
        <authorList>
            <person name="Shen Q."/>
            <person name="Zhang L."/>
            <person name="Liao Z."/>
            <person name="Wang S."/>
            <person name="Yan T."/>
            <person name="Shi P."/>
            <person name="Liu M."/>
            <person name="Fu X."/>
            <person name="Pan Q."/>
            <person name="Wang Y."/>
            <person name="Lv Z."/>
            <person name="Lu X."/>
            <person name="Zhang F."/>
            <person name="Jiang W."/>
            <person name="Ma Y."/>
            <person name="Chen M."/>
            <person name="Hao X."/>
            <person name="Li L."/>
            <person name="Tang Y."/>
            <person name="Lv G."/>
            <person name="Zhou Y."/>
            <person name="Sun X."/>
            <person name="Brodelius P.E."/>
            <person name="Rose J.K.C."/>
            <person name="Tang K."/>
        </authorList>
    </citation>
    <scope>NUCLEOTIDE SEQUENCE [LARGE SCALE GENOMIC DNA]</scope>
    <source>
        <strain evidence="10">cv. Huhao1</strain>
        <tissue evidence="9">Leaf</tissue>
    </source>
</reference>
<evidence type="ECO:0000256" key="4">
    <source>
        <dbReference type="ARBA" id="ARBA00022091"/>
    </source>
</evidence>
<comment type="caution">
    <text evidence="9">The sequence shown here is derived from an EMBL/GenBank/DDBJ whole genome shotgun (WGS) entry which is preliminary data.</text>
</comment>
<evidence type="ECO:0000259" key="8">
    <source>
        <dbReference type="SMART" id="SM00997"/>
    </source>
</evidence>
<dbReference type="UniPathway" id="UPA00314">
    <property type="reaction ID" value="UER00076"/>
</dbReference>
<evidence type="ECO:0000256" key="2">
    <source>
        <dbReference type="ARBA" id="ARBA00005195"/>
    </source>
</evidence>
<keyword evidence="10" id="KW-1185">Reference proteome</keyword>
<dbReference type="SMART" id="SM00997">
    <property type="entry name" value="AdoHcyase_NAD"/>
    <property type="match status" value="1"/>
</dbReference>
<organism evidence="9 10">
    <name type="scientific">Artemisia annua</name>
    <name type="common">Sweet wormwood</name>
    <dbReference type="NCBI Taxonomy" id="35608"/>
    <lineage>
        <taxon>Eukaryota</taxon>
        <taxon>Viridiplantae</taxon>
        <taxon>Streptophyta</taxon>
        <taxon>Embryophyta</taxon>
        <taxon>Tracheophyta</taxon>
        <taxon>Spermatophyta</taxon>
        <taxon>Magnoliopsida</taxon>
        <taxon>eudicotyledons</taxon>
        <taxon>Gunneridae</taxon>
        <taxon>Pentapetalae</taxon>
        <taxon>asterids</taxon>
        <taxon>campanulids</taxon>
        <taxon>Asterales</taxon>
        <taxon>Asteraceae</taxon>
        <taxon>Asteroideae</taxon>
        <taxon>Anthemideae</taxon>
        <taxon>Artemisiinae</taxon>
        <taxon>Artemisia</taxon>
    </lineage>
</organism>
<evidence type="ECO:0000256" key="5">
    <source>
        <dbReference type="ARBA" id="ARBA00033091"/>
    </source>
</evidence>
<dbReference type="SMART" id="SM00996">
    <property type="entry name" value="AdoHcyase"/>
    <property type="match status" value="1"/>
</dbReference>
<gene>
    <name evidence="9" type="ORF">CTI12_AA256270</name>
</gene>
<comment type="similarity">
    <text evidence="3">Belongs to the adenosylhomocysteinase family.</text>
</comment>
<comment type="pathway">
    <text evidence="2">Amino-acid biosynthesis; L-homocysteine biosynthesis; L-homocysteine from S-adenosyl-L-homocysteine: step 1/1.</text>
</comment>
<keyword evidence="9" id="KW-0378">Hydrolase</keyword>
<dbReference type="OrthoDB" id="10007170at2759"/>
<dbReference type="GO" id="GO:0005829">
    <property type="term" value="C:cytosol"/>
    <property type="evidence" value="ECO:0007669"/>
    <property type="project" value="TreeGrafter"/>
</dbReference>
<dbReference type="EMBL" id="PKPP01002697">
    <property type="protein sequence ID" value="PWA73674.1"/>
    <property type="molecule type" value="Genomic_DNA"/>
</dbReference>
<dbReference type="EC" id="3.13.2.1" evidence="6"/>
<protein>
    <recommendedName>
        <fullName evidence="4">Adenosylhomocysteinase</fullName>
        <ecNumber evidence="6">3.13.2.1</ecNumber>
    </recommendedName>
    <alternativeName>
        <fullName evidence="5">S-adenosyl-L-homocysteine hydrolase</fullName>
    </alternativeName>
</protein>
<dbReference type="InterPro" id="IPR015878">
    <property type="entry name" value="Ado_hCys_hydrolase_NAD-bd"/>
</dbReference>
<evidence type="ECO:0000313" key="9">
    <source>
        <dbReference type="EMBL" id="PWA73674.1"/>
    </source>
</evidence>
<dbReference type="GO" id="GO:0004013">
    <property type="term" value="F:adenosylhomocysteinase activity"/>
    <property type="evidence" value="ECO:0007669"/>
    <property type="project" value="UniProtKB-EC"/>
</dbReference>
<dbReference type="PANTHER" id="PTHR23420:SF0">
    <property type="entry name" value="ADENOSYLHOMOCYSTEINASE"/>
    <property type="match status" value="1"/>
</dbReference>
<dbReference type="PROSITE" id="PS00739">
    <property type="entry name" value="ADOHCYASE_2"/>
    <property type="match status" value="1"/>
</dbReference>
<comment type="catalytic activity">
    <reaction evidence="7">
        <text>S-adenosyl-L-homocysteine + H2O = L-homocysteine + adenosine</text>
        <dbReference type="Rhea" id="RHEA:21708"/>
        <dbReference type="ChEBI" id="CHEBI:15377"/>
        <dbReference type="ChEBI" id="CHEBI:16335"/>
        <dbReference type="ChEBI" id="CHEBI:57856"/>
        <dbReference type="ChEBI" id="CHEBI:58199"/>
        <dbReference type="EC" id="3.13.2.1"/>
    </reaction>
</comment>
<evidence type="ECO:0000256" key="3">
    <source>
        <dbReference type="ARBA" id="ARBA00007122"/>
    </source>
</evidence>
<evidence type="ECO:0000256" key="1">
    <source>
        <dbReference type="ARBA" id="ARBA00002639"/>
    </source>
</evidence>
<name>A0A2U1NJH8_ARTAN</name>
<sequence length="344" mass="38512">MDLQKQTENGQALKSSFISGPQANDFKISNIHSNGHVQCTFVHMDLQKQTENGQALKSSFISGPQANDFKICSVNFMLHYNRNGFKICSMMNRCHRSNNISQFPKATPNDSKSVSYLNYALRVNLDWFYNLYGCCHSLPDGLMRAIDVMIAGKAAVVCGYGDVGKGCVAAMKQAGARVIVQKLTPYVPFRPPWKVFKSSPWKTLSQNPTSLSPTLENKDIIMVSDMVKMKNNAILCNIGHFDNEIDMLGLETYQGVQRITIKPQTDSFVMSCSFTNQLIAQLELWNERNSGKYKKEEYVLPKRLDEKVVALHLGKLGAKLTKLSKDQADYISVPIEGPYKASSL</sequence>